<dbReference type="PANTHER" id="PTHR33055">
    <property type="entry name" value="TRANSPOSASE FOR INSERTION SEQUENCE ELEMENT IS1111A"/>
    <property type="match status" value="1"/>
</dbReference>
<reference evidence="5 6" key="1">
    <citation type="journal article" date="2019" name="Emerg. Microbes Infect.">
        <title>Comprehensive subspecies identification of 175 nontuberculous mycobacteria species based on 7547 genomic profiles.</title>
        <authorList>
            <person name="Matsumoto Y."/>
            <person name="Kinjo T."/>
            <person name="Motooka D."/>
            <person name="Nabeya D."/>
            <person name="Jung N."/>
            <person name="Uechi K."/>
            <person name="Horii T."/>
            <person name="Iida T."/>
            <person name="Fujita J."/>
            <person name="Nakamura S."/>
        </authorList>
    </citation>
    <scope>NUCLEOTIDE SEQUENCE [LARGE SCALE GENOMIC DNA]</scope>
    <source>
        <strain evidence="5 6">JCM 18439</strain>
    </source>
</reference>
<evidence type="ECO:0000313" key="4">
    <source>
        <dbReference type="EMBL" id="BBY44422.1"/>
    </source>
</evidence>
<sequence>MREDLTRDRTRYWQRLEKLLEDALIKISSVASTMITLSTRDMVEALIAGEHDPYRLAELARGKMRSKRSELITALDGRFDEHHAELARMLLSQIDALDTQIHTLTMRIEELINELPEGTHAIEHTGSDEGPGARAGADSDADPGSASGGGTNPIRVDPTIEADSAIQAERALRTVDRLDEIPGISVANAQDILAEIGTDMSRFPTPEHLVSWAKLCPRTIQSGPVTRASKTGKGNPYLKGALGEAAAAAAKTDTFLGERYRRLAKRRGKLKALVAVARSILVVIWHLLANPLARFRDLGPDYHTNRIAIERKLRNHIAQLTAMGYQVTLEPAA</sequence>
<name>A0A7I7RNA4_MYCCF</name>
<dbReference type="InterPro" id="IPR003346">
    <property type="entry name" value="Transposase_20"/>
</dbReference>
<dbReference type="KEGG" id="mcee:MCEL_27170"/>
<dbReference type="GO" id="GO:0006313">
    <property type="term" value="P:DNA transposition"/>
    <property type="evidence" value="ECO:0007669"/>
    <property type="project" value="InterPro"/>
</dbReference>
<accession>A0A7I7RNA4</accession>
<evidence type="ECO:0000259" key="3">
    <source>
        <dbReference type="Pfam" id="PF02371"/>
    </source>
</evidence>
<reference evidence="5" key="2">
    <citation type="submission" date="2020-02" db="EMBL/GenBank/DDBJ databases">
        <authorList>
            <person name="Matsumoto Y."/>
            <person name="Motooka D."/>
            <person name="Nakamura S."/>
        </authorList>
    </citation>
    <scope>NUCLEOTIDE SEQUENCE</scope>
    <source>
        <strain evidence="5">JCM 18439</strain>
    </source>
</reference>
<protein>
    <submittedName>
        <fullName evidence="5">IS110 family transposase</fullName>
    </submittedName>
</protein>
<feature type="transmembrane region" description="Helical" evidence="2">
    <location>
        <begin position="270"/>
        <end position="288"/>
    </location>
</feature>
<evidence type="ECO:0000313" key="6">
    <source>
        <dbReference type="Proteomes" id="UP000466431"/>
    </source>
</evidence>
<keyword evidence="2" id="KW-0472">Membrane</keyword>
<dbReference type="AlphaFoldDB" id="A0A7I7RNA4"/>
<feature type="domain" description="Transposase IS116/IS110/IS902 C-terminal" evidence="3">
    <location>
        <begin position="176"/>
        <end position="254"/>
    </location>
</feature>
<keyword evidence="6" id="KW-1185">Reference proteome</keyword>
<dbReference type="GO" id="GO:0003677">
    <property type="term" value="F:DNA binding"/>
    <property type="evidence" value="ECO:0007669"/>
    <property type="project" value="InterPro"/>
</dbReference>
<dbReference type="GO" id="GO:0004803">
    <property type="term" value="F:transposase activity"/>
    <property type="evidence" value="ECO:0007669"/>
    <property type="project" value="InterPro"/>
</dbReference>
<evidence type="ECO:0000313" key="5">
    <source>
        <dbReference type="EMBL" id="BBY46074.1"/>
    </source>
</evidence>
<dbReference type="EMBL" id="AP022591">
    <property type="protein sequence ID" value="BBY46074.1"/>
    <property type="molecule type" value="Genomic_DNA"/>
</dbReference>
<dbReference type="KEGG" id="mcee:MCEL_43690"/>
<dbReference type="PANTHER" id="PTHR33055:SF15">
    <property type="entry name" value="TRANSPOSASE-RELATED"/>
    <property type="match status" value="1"/>
</dbReference>
<keyword evidence="2" id="KW-0812">Transmembrane</keyword>
<dbReference type="EMBL" id="AP022591">
    <property type="protein sequence ID" value="BBY44422.1"/>
    <property type="molecule type" value="Genomic_DNA"/>
</dbReference>
<dbReference type="Proteomes" id="UP000466431">
    <property type="component" value="Chromosome"/>
</dbReference>
<organism evidence="5 6">
    <name type="scientific">Mycolicibacterium celeriflavum</name>
    <name type="common">Mycobacterium celeriflavum</name>
    <dbReference type="NCBI Taxonomy" id="1249101"/>
    <lineage>
        <taxon>Bacteria</taxon>
        <taxon>Bacillati</taxon>
        <taxon>Actinomycetota</taxon>
        <taxon>Actinomycetes</taxon>
        <taxon>Mycobacteriales</taxon>
        <taxon>Mycobacteriaceae</taxon>
        <taxon>Mycolicibacterium</taxon>
    </lineage>
</organism>
<feature type="compositionally biased region" description="Low complexity" evidence="1">
    <location>
        <begin position="130"/>
        <end position="145"/>
    </location>
</feature>
<evidence type="ECO:0000256" key="1">
    <source>
        <dbReference type="SAM" id="MobiDB-lite"/>
    </source>
</evidence>
<dbReference type="InterPro" id="IPR047650">
    <property type="entry name" value="Transpos_IS110"/>
</dbReference>
<proteinExistence type="predicted"/>
<keyword evidence="2" id="KW-1133">Transmembrane helix</keyword>
<evidence type="ECO:0000256" key="2">
    <source>
        <dbReference type="SAM" id="Phobius"/>
    </source>
</evidence>
<gene>
    <name evidence="4" type="ORF">MCEL_27170</name>
    <name evidence="5" type="ORF">MCEL_43690</name>
</gene>
<dbReference type="Pfam" id="PF02371">
    <property type="entry name" value="Transposase_20"/>
    <property type="match status" value="1"/>
</dbReference>
<feature type="region of interest" description="Disordered" evidence="1">
    <location>
        <begin position="121"/>
        <end position="157"/>
    </location>
</feature>